<evidence type="ECO:0000313" key="1">
    <source>
        <dbReference type="EMBL" id="SBW18607.1"/>
    </source>
</evidence>
<accession>A0A1C3NUB9</accession>
<name>A0A1C3NUB9_9ACTN</name>
<keyword evidence="2" id="KW-1185">Reference proteome</keyword>
<proteinExistence type="predicted"/>
<evidence type="ECO:0000313" key="2">
    <source>
        <dbReference type="Proteomes" id="UP000199013"/>
    </source>
</evidence>
<organism evidence="1 2">
    <name type="scientific">Candidatus Protofrankia californiensis</name>
    <dbReference type="NCBI Taxonomy" id="1839754"/>
    <lineage>
        <taxon>Bacteria</taxon>
        <taxon>Bacillati</taxon>
        <taxon>Actinomycetota</taxon>
        <taxon>Actinomycetes</taxon>
        <taxon>Frankiales</taxon>
        <taxon>Frankiaceae</taxon>
        <taxon>Protofrankia</taxon>
    </lineage>
</organism>
<dbReference type="Proteomes" id="UP000199013">
    <property type="component" value="Unassembled WGS sequence"/>
</dbReference>
<reference evidence="2" key="1">
    <citation type="submission" date="2016-02" db="EMBL/GenBank/DDBJ databases">
        <authorList>
            <person name="Wibberg D."/>
        </authorList>
    </citation>
    <scope>NUCLEOTIDE SEQUENCE [LARGE SCALE GENOMIC DNA]</scope>
</reference>
<sequence length="294" mass="32781">MPNEDPVGLEYVGEIPTAEQIVVALNKTGYLFEQKIAEIFSANGYIVATGRAFRDPDSGTSRELDVFASRTRIKKIPDDDYIVTSCRVICECKNNQSPLVFVARKKSTSDILSVATGHTFPFAKKRTGEGASLPTWETLELGRLHYASRDPLIAGQVVRMERKKEWVATNAGIYDSWIYPLAKAVVALQASPVTIASVHRVDLVFPLIVTPSSMYIIDGTGDNPIPEPRDHVTLVRQLDGLNISGRFQIDFVRADYLPHFIRTCINDFWMKVYNLGANDPDALTTGEEEDKELE</sequence>
<protein>
    <submittedName>
        <fullName evidence="1">Uncharacterized protein</fullName>
    </submittedName>
</protein>
<dbReference type="EMBL" id="FLUV01000295">
    <property type="protein sequence ID" value="SBW18607.1"/>
    <property type="molecule type" value="Genomic_DNA"/>
</dbReference>
<dbReference type="AlphaFoldDB" id="A0A1C3NUB9"/>
<gene>
    <name evidence="1" type="ORF">FDG2_0738</name>
</gene>